<dbReference type="InterPro" id="IPR001128">
    <property type="entry name" value="Cyt_P450"/>
</dbReference>
<feature type="binding site" description="axial binding residue" evidence="14">
    <location>
        <position position="446"/>
    </location>
    <ligand>
        <name>heme</name>
        <dbReference type="ChEBI" id="CHEBI:30413"/>
    </ligand>
    <ligandPart>
        <name>Fe</name>
        <dbReference type="ChEBI" id="CHEBI:18248"/>
    </ligandPart>
</feature>
<dbReference type="GO" id="GO:0016705">
    <property type="term" value="F:oxidoreductase activity, acting on paired donors, with incorporation or reduction of molecular oxygen"/>
    <property type="evidence" value="ECO:0007669"/>
    <property type="project" value="InterPro"/>
</dbReference>
<dbReference type="OrthoDB" id="2789670at2759"/>
<keyword evidence="16" id="KW-1133">Transmembrane helix</keyword>
<dbReference type="GO" id="GO:0004497">
    <property type="term" value="F:monooxygenase activity"/>
    <property type="evidence" value="ECO:0007669"/>
    <property type="project" value="UniProtKB-KW"/>
</dbReference>
<evidence type="ECO:0000256" key="10">
    <source>
        <dbReference type="ARBA" id="ARBA00023002"/>
    </source>
</evidence>
<evidence type="ECO:0000256" key="12">
    <source>
        <dbReference type="ARBA" id="ARBA00023033"/>
    </source>
</evidence>
<dbReference type="InterPro" id="IPR050476">
    <property type="entry name" value="Insect_CytP450_Detox"/>
</dbReference>
<dbReference type="PRINTS" id="PR00385">
    <property type="entry name" value="P450"/>
</dbReference>
<keyword evidence="7 14" id="KW-0479">Metal-binding</keyword>
<evidence type="ECO:0000256" key="4">
    <source>
        <dbReference type="ARBA" id="ARBA00004406"/>
    </source>
</evidence>
<keyword evidence="13 16" id="KW-0472">Membrane</keyword>
<dbReference type="OMA" id="GSFPNMV"/>
<dbReference type="EMBL" id="CH940653">
    <property type="protein sequence ID" value="EDW62415.1"/>
    <property type="molecule type" value="Genomic_DNA"/>
</dbReference>
<dbReference type="CDD" id="cd11056">
    <property type="entry name" value="CYP6-like"/>
    <property type="match status" value="1"/>
</dbReference>
<keyword evidence="12 15" id="KW-0503">Monooxygenase</keyword>
<evidence type="ECO:0000256" key="7">
    <source>
        <dbReference type="ARBA" id="ARBA00022723"/>
    </source>
</evidence>
<dbReference type="eggNOG" id="KOG0158">
    <property type="taxonomic scope" value="Eukaryota"/>
</dbReference>
<evidence type="ECO:0000256" key="5">
    <source>
        <dbReference type="ARBA" id="ARBA00010617"/>
    </source>
</evidence>
<dbReference type="HOGENOM" id="CLU_001570_5_2_1"/>
<keyword evidence="8" id="KW-0256">Endoplasmic reticulum</keyword>
<evidence type="ECO:0000256" key="13">
    <source>
        <dbReference type="ARBA" id="ARBA00023136"/>
    </source>
</evidence>
<dbReference type="InParanoid" id="B4M8D9"/>
<dbReference type="PANTHER" id="PTHR24292">
    <property type="entry name" value="CYTOCHROME P450"/>
    <property type="match status" value="1"/>
</dbReference>
<dbReference type="EC" id="1.14.-.-" evidence="17"/>
<comment type="similarity">
    <text evidence="5 15">Belongs to the cytochrome P450 family.</text>
</comment>
<name>B4M8D9_DROVI</name>
<dbReference type="GO" id="GO:0020037">
    <property type="term" value="F:heme binding"/>
    <property type="evidence" value="ECO:0007669"/>
    <property type="project" value="InterPro"/>
</dbReference>
<dbReference type="PRINTS" id="PR00463">
    <property type="entry name" value="EP450I"/>
</dbReference>
<evidence type="ECO:0000256" key="8">
    <source>
        <dbReference type="ARBA" id="ARBA00022824"/>
    </source>
</evidence>
<protein>
    <submittedName>
        <fullName evidence="17">Uncharacterized protein</fullName>
        <ecNumber evidence="17">1.14.-.-</ecNumber>
    </submittedName>
</protein>
<evidence type="ECO:0000256" key="14">
    <source>
        <dbReference type="PIRSR" id="PIRSR602401-1"/>
    </source>
</evidence>
<evidence type="ECO:0000256" key="16">
    <source>
        <dbReference type="SAM" id="Phobius"/>
    </source>
</evidence>
<dbReference type="KEGG" id="dvi:6633670"/>
<dbReference type="InterPro" id="IPR036396">
    <property type="entry name" value="Cyt_P450_sf"/>
</dbReference>
<keyword evidence="6 14" id="KW-0349">Heme</keyword>
<keyword evidence="16" id="KW-0812">Transmembrane</keyword>
<evidence type="ECO:0000256" key="1">
    <source>
        <dbReference type="ARBA" id="ARBA00001971"/>
    </source>
</evidence>
<evidence type="ECO:0000313" key="18">
    <source>
        <dbReference type="Proteomes" id="UP000008792"/>
    </source>
</evidence>
<comment type="subcellular location">
    <subcellularLocation>
        <location evidence="4">Endoplasmic reticulum membrane</location>
        <topology evidence="4">Peripheral membrane protein</topology>
    </subcellularLocation>
    <subcellularLocation>
        <location evidence="3">Microsome membrane</location>
        <topology evidence="3">Peripheral membrane protein</topology>
    </subcellularLocation>
</comment>
<dbReference type="GO" id="GO:0005506">
    <property type="term" value="F:iron ion binding"/>
    <property type="evidence" value="ECO:0007669"/>
    <property type="project" value="InterPro"/>
</dbReference>
<dbReference type="FunCoup" id="B4M8D9">
    <property type="interactions" value="14"/>
</dbReference>
<dbReference type="GO" id="GO:0005789">
    <property type="term" value="C:endoplasmic reticulum membrane"/>
    <property type="evidence" value="ECO:0007669"/>
    <property type="project" value="UniProtKB-SubCell"/>
</dbReference>
<evidence type="ECO:0000256" key="3">
    <source>
        <dbReference type="ARBA" id="ARBA00004174"/>
    </source>
</evidence>
<gene>
    <name evidence="17" type="primary">Dvir\GJ16620</name>
    <name evidence="17" type="ORF">Dvir_GJ16620</name>
</gene>
<dbReference type="InterPro" id="IPR017972">
    <property type="entry name" value="Cyt_P450_CS"/>
</dbReference>
<evidence type="ECO:0000256" key="15">
    <source>
        <dbReference type="RuleBase" id="RU000461"/>
    </source>
</evidence>
<comment type="cofactor">
    <cofactor evidence="1 14">
        <name>heme</name>
        <dbReference type="ChEBI" id="CHEBI:30413"/>
    </cofactor>
</comment>
<evidence type="ECO:0000256" key="6">
    <source>
        <dbReference type="ARBA" id="ARBA00022617"/>
    </source>
</evidence>
<evidence type="ECO:0000313" key="17">
    <source>
        <dbReference type="EMBL" id="EDW62415.1"/>
    </source>
</evidence>
<keyword evidence="9" id="KW-0492">Microsome</keyword>
<feature type="transmembrane region" description="Helical" evidence="16">
    <location>
        <begin position="6"/>
        <end position="23"/>
    </location>
</feature>
<comment type="function">
    <text evidence="2">May be involved in the metabolism of insect hormones and in the breakdown of synthetic insecticides.</text>
</comment>
<dbReference type="AlphaFoldDB" id="B4M8D9"/>
<sequence>MYLESLLLTLIALLSLLYVFLVWNIGHWRRRGICEPRALPLLGSFPNMVWPRRHFLNDMRDLYMQYRLTESYVGTYLVRAPKLLLLEPKLVNEVLVSAFRHFEHNDASRMIDTDKDRLVSCNPFVLDGDEWRLQRGIFSPLLTSGRIRNAYINMRRICGKLCAYIDQLSASGQPYNGMDLGLRFTSENLFDCVLGIEARSFTDAPLPVAEHNKAMSEDNYRLALAGALNGLFPQLPRCLRPKIIPPTYDRFFGDLLHEAFHLRRCKRQERNDFINHLLDMQREHQLSEAQLTSHAMTFMFDGLDTTSSTIAHCLLLLGRYPECQQRLWLELDKACAANELLPDFELLSELPYLSACLNESLRIYPAGGWASKTCTEPYTFHGSHHSGPLQMYPGDNVMIPIYGLHHDPNFYPEPQEFRPERFLNGGLKRFQQLGVFLGFGNGPRQCVGIRLGLTQTKAALAAIIRRYEVFVNGRTLDGIELDPFIFVGAHKGGIWLDLKPRPNGPKTVSVL</sequence>
<keyword evidence="18" id="KW-1185">Reference proteome</keyword>
<dbReference type="InterPro" id="IPR002401">
    <property type="entry name" value="Cyt_P450_E_grp-I"/>
</dbReference>
<dbReference type="PROSITE" id="PS00086">
    <property type="entry name" value="CYTOCHROME_P450"/>
    <property type="match status" value="1"/>
</dbReference>
<evidence type="ECO:0000256" key="11">
    <source>
        <dbReference type="ARBA" id="ARBA00023004"/>
    </source>
</evidence>
<evidence type="ECO:0000256" key="9">
    <source>
        <dbReference type="ARBA" id="ARBA00022848"/>
    </source>
</evidence>
<keyword evidence="11 14" id="KW-0408">Iron</keyword>
<dbReference type="PANTHER" id="PTHR24292:SF84">
    <property type="entry name" value="CYTOCHROME P450 28A5-RELATED"/>
    <property type="match status" value="1"/>
</dbReference>
<dbReference type="Proteomes" id="UP000008792">
    <property type="component" value="Unassembled WGS sequence"/>
</dbReference>
<dbReference type="STRING" id="7244.B4M8D9"/>
<dbReference type="Gene3D" id="1.10.630.10">
    <property type="entry name" value="Cytochrome P450"/>
    <property type="match status" value="1"/>
</dbReference>
<proteinExistence type="inferred from homology"/>
<keyword evidence="10 15" id="KW-0560">Oxidoreductase</keyword>
<dbReference type="PhylomeDB" id="B4M8D9"/>
<evidence type="ECO:0000256" key="2">
    <source>
        <dbReference type="ARBA" id="ARBA00003690"/>
    </source>
</evidence>
<organism evidence="17 18">
    <name type="scientific">Drosophila virilis</name>
    <name type="common">Fruit fly</name>
    <dbReference type="NCBI Taxonomy" id="7244"/>
    <lineage>
        <taxon>Eukaryota</taxon>
        <taxon>Metazoa</taxon>
        <taxon>Ecdysozoa</taxon>
        <taxon>Arthropoda</taxon>
        <taxon>Hexapoda</taxon>
        <taxon>Insecta</taxon>
        <taxon>Pterygota</taxon>
        <taxon>Neoptera</taxon>
        <taxon>Endopterygota</taxon>
        <taxon>Diptera</taxon>
        <taxon>Brachycera</taxon>
        <taxon>Muscomorpha</taxon>
        <taxon>Ephydroidea</taxon>
        <taxon>Drosophilidae</taxon>
        <taxon>Drosophila</taxon>
    </lineage>
</organism>
<dbReference type="Pfam" id="PF00067">
    <property type="entry name" value="p450"/>
    <property type="match status" value="1"/>
</dbReference>
<accession>B4M8D9</accession>
<reference evidence="17 18" key="1">
    <citation type="journal article" date="2007" name="Nature">
        <title>Evolution of genes and genomes on the Drosophila phylogeny.</title>
        <authorList>
            <consortium name="Drosophila 12 Genomes Consortium"/>
            <person name="Clark A.G."/>
            <person name="Eisen M.B."/>
            <person name="Smith D.R."/>
            <person name="Bergman C.M."/>
            <person name="Oliver B."/>
            <person name="Markow T.A."/>
            <person name="Kaufman T.C."/>
            <person name="Kellis M."/>
            <person name="Gelbart W."/>
            <person name="Iyer V.N."/>
            <person name="Pollard D.A."/>
            <person name="Sackton T.B."/>
            <person name="Larracuente A.M."/>
            <person name="Singh N.D."/>
            <person name="Abad J.P."/>
            <person name="Abt D.N."/>
            <person name="Adryan B."/>
            <person name="Aguade M."/>
            <person name="Akashi H."/>
            <person name="Anderson W.W."/>
            <person name="Aquadro C.F."/>
            <person name="Ardell D.H."/>
            <person name="Arguello R."/>
            <person name="Artieri C.G."/>
            <person name="Barbash D.A."/>
            <person name="Barker D."/>
            <person name="Barsanti P."/>
            <person name="Batterham P."/>
            <person name="Batzoglou S."/>
            <person name="Begun D."/>
            <person name="Bhutkar A."/>
            <person name="Blanco E."/>
            <person name="Bosak S.A."/>
            <person name="Bradley R.K."/>
            <person name="Brand A.D."/>
            <person name="Brent M.R."/>
            <person name="Brooks A.N."/>
            <person name="Brown R.H."/>
            <person name="Butlin R.K."/>
            <person name="Caggese C."/>
            <person name="Calvi B.R."/>
            <person name="Bernardo de Carvalho A."/>
            <person name="Caspi A."/>
            <person name="Castrezana S."/>
            <person name="Celniker S.E."/>
            <person name="Chang J.L."/>
            <person name="Chapple C."/>
            <person name="Chatterji S."/>
            <person name="Chinwalla A."/>
            <person name="Civetta A."/>
            <person name="Clifton S.W."/>
            <person name="Comeron J.M."/>
            <person name="Costello J.C."/>
            <person name="Coyne J.A."/>
            <person name="Daub J."/>
            <person name="David R.G."/>
            <person name="Delcher A.L."/>
            <person name="Delehaunty K."/>
            <person name="Do C.B."/>
            <person name="Ebling H."/>
            <person name="Edwards K."/>
            <person name="Eickbush T."/>
            <person name="Evans J.D."/>
            <person name="Filipski A."/>
            <person name="Findeiss S."/>
            <person name="Freyhult E."/>
            <person name="Fulton L."/>
            <person name="Fulton R."/>
            <person name="Garcia A.C."/>
            <person name="Gardiner A."/>
            <person name="Garfield D.A."/>
            <person name="Garvin B.E."/>
            <person name="Gibson G."/>
            <person name="Gilbert D."/>
            <person name="Gnerre S."/>
            <person name="Godfrey J."/>
            <person name="Good R."/>
            <person name="Gotea V."/>
            <person name="Gravely B."/>
            <person name="Greenberg A.J."/>
            <person name="Griffiths-Jones S."/>
            <person name="Gross S."/>
            <person name="Guigo R."/>
            <person name="Gustafson E.A."/>
            <person name="Haerty W."/>
            <person name="Hahn M.W."/>
            <person name="Halligan D.L."/>
            <person name="Halpern A.L."/>
            <person name="Halter G.M."/>
            <person name="Han M.V."/>
            <person name="Heger A."/>
            <person name="Hillier L."/>
            <person name="Hinrichs A.S."/>
            <person name="Holmes I."/>
            <person name="Hoskins R.A."/>
            <person name="Hubisz M.J."/>
            <person name="Hultmark D."/>
            <person name="Huntley M.A."/>
            <person name="Jaffe D.B."/>
            <person name="Jagadeeshan S."/>
            <person name="Jeck W.R."/>
            <person name="Johnson J."/>
            <person name="Jones C.D."/>
            <person name="Jordan W.C."/>
            <person name="Karpen G.H."/>
            <person name="Kataoka E."/>
            <person name="Keightley P.D."/>
            <person name="Kheradpour P."/>
            <person name="Kirkness E.F."/>
            <person name="Koerich L.B."/>
            <person name="Kristiansen K."/>
            <person name="Kudrna D."/>
            <person name="Kulathinal R.J."/>
            <person name="Kumar S."/>
            <person name="Kwok R."/>
            <person name="Lander E."/>
            <person name="Langley C.H."/>
            <person name="Lapoint R."/>
            <person name="Lazzaro B.P."/>
            <person name="Lee S.J."/>
            <person name="Levesque L."/>
            <person name="Li R."/>
            <person name="Lin C.F."/>
            <person name="Lin M.F."/>
            <person name="Lindblad-Toh K."/>
            <person name="Llopart A."/>
            <person name="Long M."/>
            <person name="Low L."/>
            <person name="Lozovsky E."/>
            <person name="Lu J."/>
            <person name="Luo M."/>
            <person name="Machado C.A."/>
            <person name="Makalowski W."/>
            <person name="Marzo M."/>
            <person name="Matsuda M."/>
            <person name="Matzkin L."/>
            <person name="McAllister B."/>
            <person name="McBride C.S."/>
            <person name="McKernan B."/>
            <person name="McKernan K."/>
            <person name="Mendez-Lago M."/>
            <person name="Minx P."/>
            <person name="Mollenhauer M.U."/>
            <person name="Montooth K."/>
            <person name="Mount S.M."/>
            <person name="Mu X."/>
            <person name="Myers E."/>
            <person name="Negre B."/>
            <person name="Newfeld S."/>
            <person name="Nielsen R."/>
            <person name="Noor M.A."/>
            <person name="O'Grady P."/>
            <person name="Pachter L."/>
            <person name="Papaceit M."/>
            <person name="Parisi M.J."/>
            <person name="Parisi M."/>
            <person name="Parts L."/>
            <person name="Pedersen J.S."/>
            <person name="Pesole G."/>
            <person name="Phillippy A.M."/>
            <person name="Ponting C.P."/>
            <person name="Pop M."/>
            <person name="Porcelli D."/>
            <person name="Powell J.R."/>
            <person name="Prohaska S."/>
            <person name="Pruitt K."/>
            <person name="Puig M."/>
            <person name="Quesneville H."/>
            <person name="Ram K.R."/>
            <person name="Rand D."/>
            <person name="Rasmussen M.D."/>
            <person name="Reed L.K."/>
            <person name="Reenan R."/>
            <person name="Reily A."/>
            <person name="Remington K.A."/>
            <person name="Rieger T.T."/>
            <person name="Ritchie M.G."/>
            <person name="Robin C."/>
            <person name="Rogers Y.H."/>
            <person name="Rohde C."/>
            <person name="Rozas J."/>
            <person name="Rubenfield M.J."/>
            <person name="Ruiz A."/>
            <person name="Russo S."/>
            <person name="Salzberg S.L."/>
            <person name="Sanchez-Gracia A."/>
            <person name="Saranga D.J."/>
            <person name="Sato H."/>
            <person name="Schaeffer S.W."/>
            <person name="Schatz M.C."/>
            <person name="Schlenke T."/>
            <person name="Schwartz R."/>
            <person name="Segarra C."/>
            <person name="Singh R.S."/>
            <person name="Sirot L."/>
            <person name="Sirota M."/>
            <person name="Sisneros N.B."/>
            <person name="Smith C.D."/>
            <person name="Smith T.F."/>
            <person name="Spieth J."/>
            <person name="Stage D.E."/>
            <person name="Stark A."/>
            <person name="Stephan W."/>
            <person name="Strausberg R.L."/>
            <person name="Strempel S."/>
            <person name="Sturgill D."/>
            <person name="Sutton G."/>
            <person name="Sutton G.G."/>
            <person name="Tao W."/>
            <person name="Teichmann S."/>
            <person name="Tobari Y.N."/>
            <person name="Tomimura Y."/>
            <person name="Tsolas J.M."/>
            <person name="Valente V.L."/>
            <person name="Venter E."/>
            <person name="Venter J.C."/>
            <person name="Vicario S."/>
            <person name="Vieira F.G."/>
            <person name="Vilella A.J."/>
            <person name="Villasante A."/>
            <person name="Walenz B."/>
            <person name="Wang J."/>
            <person name="Wasserman M."/>
            <person name="Watts T."/>
            <person name="Wilson D."/>
            <person name="Wilson R.K."/>
            <person name="Wing R.A."/>
            <person name="Wolfner M.F."/>
            <person name="Wong A."/>
            <person name="Wong G.K."/>
            <person name="Wu C.I."/>
            <person name="Wu G."/>
            <person name="Yamamoto D."/>
            <person name="Yang H.P."/>
            <person name="Yang S.P."/>
            <person name="Yorke J.A."/>
            <person name="Yoshida K."/>
            <person name="Zdobnov E."/>
            <person name="Zhang P."/>
            <person name="Zhang Y."/>
            <person name="Zimin A.V."/>
            <person name="Baldwin J."/>
            <person name="Abdouelleil A."/>
            <person name="Abdulkadir J."/>
            <person name="Abebe A."/>
            <person name="Abera B."/>
            <person name="Abreu J."/>
            <person name="Acer S.C."/>
            <person name="Aftuck L."/>
            <person name="Alexander A."/>
            <person name="An P."/>
            <person name="Anderson E."/>
            <person name="Anderson S."/>
            <person name="Arachi H."/>
            <person name="Azer M."/>
            <person name="Bachantsang P."/>
            <person name="Barry A."/>
            <person name="Bayul T."/>
            <person name="Berlin A."/>
            <person name="Bessette D."/>
            <person name="Bloom T."/>
            <person name="Blye J."/>
            <person name="Boguslavskiy L."/>
            <person name="Bonnet C."/>
            <person name="Boukhgalter B."/>
            <person name="Bourzgui I."/>
            <person name="Brown A."/>
            <person name="Cahill P."/>
            <person name="Channer S."/>
            <person name="Cheshatsang Y."/>
            <person name="Chuda L."/>
            <person name="Citroen M."/>
            <person name="Collymore A."/>
            <person name="Cooke P."/>
            <person name="Costello M."/>
            <person name="D'Aco K."/>
            <person name="Daza R."/>
            <person name="De Haan G."/>
            <person name="DeGray S."/>
            <person name="DeMaso C."/>
            <person name="Dhargay N."/>
            <person name="Dooley K."/>
            <person name="Dooley E."/>
            <person name="Doricent M."/>
            <person name="Dorje P."/>
            <person name="Dorjee K."/>
            <person name="Dupes A."/>
            <person name="Elong R."/>
            <person name="Falk J."/>
            <person name="Farina A."/>
            <person name="Faro S."/>
            <person name="Ferguson D."/>
            <person name="Fisher S."/>
            <person name="Foley C.D."/>
            <person name="Franke A."/>
            <person name="Friedrich D."/>
            <person name="Gadbois L."/>
            <person name="Gearin G."/>
            <person name="Gearin C.R."/>
            <person name="Giannoukos G."/>
            <person name="Goode T."/>
            <person name="Graham J."/>
            <person name="Grandbois E."/>
            <person name="Grewal S."/>
            <person name="Gyaltsen K."/>
            <person name="Hafez N."/>
            <person name="Hagos B."/>
            <person name="Hall J."/>
            <person name="Henson C."/>
            <person name="Hollinger A."/>
            <person name="Honan T."/>
            <person name="Huard M.D."/>
            <person name="Hughes L."/>
            <person name="Hurhula B."/>
            <person name="Husby M.E."/>
            <person name="Kamat A."/>
            <person name="Kanga B."/>
            <person name="Kashin S."/>
            <person name="Khazanovich D."/>
            <person name="Kisner P."/>
            <person name="Lance K."/>
            <person name="Lara M."/>
            <person name="Lee W."/>
            <person name="Lennon N."/>
            <person name="Letendre F."/>
            <person name="LeVine R."/>
            <person name="Lipovsky A."/>
            <person name="Liu X."/>
            <person name="Liu J."/>
            <person name="Liu S."/>
            <person name="Lokyitsang T."/>
            <person name="Lokyitsang Y."/>
            <person name="Lubonja R."/>
            <person name="Lui A."/>
            <person name="MacDonald P."/>
            <person name="Magnisalis V."/>
            <person name="Maru K."/>
            <person name="Matthews C."/>
            <person name="McCusker W."/>
            <person name="McDonough S."/>
            <person name="Mehta T."/>
            <person name="Meldrim J."/>
            <person name="Meneus L."/>
            <person name="Mihai O."/>
            <person name="Mihalev A."/>
            <person name="Mihova T."/>
            <person name="Mittelman R."/>
            <person name="Mlenga V."/>
            <person name="Montmayeur A."/>
            <person name="Mulrain L."/>
            <person name="Navidi A."/>
            <person name="Naylor J."/>
            <person name="Negash T."/>
            <person name="Nguyen T."/>
            <person name="Nguyen N."/>
            <person name="Nicol R."/>
            <person name="Norbu C."/>
            <person name="Norbu N."/>
            <person name="Novod N."/>
            <person name="O'Neill B."/>
            <person name="Osman S."/>
            <person name="Markiewicz E."/>
            <person name="Oyono O.L."/>
            <person name="Patti C."/>
            <person name="Phunkhang P."/>
            <person name="Pierre F."/>
            <person name="Priest M."/>
            <person name="Raghuraman S."/>
            <person name="Rege F."/>
            <person name="Reyes R."/>
            <person name="Rise C."/>
            <person name="Rogov P."/>
            <person name="Ross K."/>
            <person name="Ryan E."/>
            <person name="Settipalli S."/>
            <person name="Shea T."/>
            <person name="Sherpa N."/>
            <person name="Shi L."/>
            <person name="Shih D."/>
            <person name="Sparrow T."/>
            <person name="Spaulding J."/>
            <person name="Stalker J."/>
            <person name="Stange-Thomann N."/>
            <person name="Stavropoulos S."/>
            <person name="Stone C."/>
            <person name="Strader C."/>
            <person name="Tesfaye S."/>
            <person name="Thomson T."/>
            <person name="Thoulutsang Y."/>
            <person name="Thoulutsang D."/>
            <person name="Topham K."/>
            <person name="Topping I."/>
            <person name="Tsamla T."/>
            <person name="Vassiliev H."/>
            <person name="Vo A."/>
            <person name="Wangchuk T."/>
            <person name="Wangdi T."/>
            <person name="Weiand M."/>
            <person name="Wilkinson J."/>
            <person name="Wilson A."/>
            <person name="Yadav S."/>
            <person name="Young G."/>
            <person name="Yu Q."/>
            <person name="Zembek L."/>
            <person name="Zhong D."/>
            <person name="Zimmer A."/>
            <person name="Zwirko Z."/>
            <person name="Jaffe D.B."/>
            <person name="Alvarez P."/>
            <person name="Brockman W."/>
            <person name="Butler J."/>
            <person name="Chin C."/>
            <person name="Gnerre S."/>
            <person name="Grabherr M."/>
            <person name="Kleber M."/>
            <person name="Mauceli E."/>
            <person name="MacCallum I."/>
        </authorList>
    </citation>
    <scope>NUCLEOTIDE SEQUENCE [LARGE SCALE GENOMIC DNA]</scope>
    <source>
        <strain evidence="18">Tucson 15010-1051.87</strain>
    </source>
</reference>
<dbReference type="SUPFAM" id="SSF48264">
    <property type="entry name" value="Cytochrome P450"/>
    <property type="match status" value="1"/>
</dbReference>